<evidence type="ECO:0000256" key="1">
    <source>
        <dbReference type="SAM" id="MobiDB-lite"/>
    </source>
</evidence>
<feature type="compositionally biased region" description="Polar residues" evidence="1">
    <location>
        <begin position="456"/>
        <end position="475"/>
    </location>
</feature>
<name>A0A6V7VA55_MELEN</name>
<feature type="compositionally biased region" description="Basic and acidic residues" evidence="1">
    <location>
        <begin position="229"/>
        <end position="238"/>
    </location>
</feature>
<gene>
    <name evidence="2" type="ORF">MENT_LOCUS23309</name>
</gene>
<feature type="region of interest" description="Disordered" evidence="1">
    <location>
        <begin position="308"/>
        <end position="364"/>
    </location>
</feature>
<feature type="compositionally biased region" description="Basic and acidic residues" evidence="1">
    <location>
        <begin position="201"/>
        <end position="221"/>
    </location>
</feature>
<organism evidence="2 3">
    <name type="scientific">Meloidogyne enterolobii</name>
    <name type="common">Root-knot nematode worm</name>
    <name type="synonym">Meloidogyne mayaguensis</name>
    <dbReference type="NCBI Taxonomy" id="390850"/>
    <lineage>
        <taxon>Eukaryota</taxon>
        <taxon>Metazoa</taxon>
        <taxon>Ecdysozoa</taxon>
        <taxon>Nematoda</taxon>
        <taxon>Chromadorea</taxon>
        <taxon>Rhabditida</taxon>
        <taxon>Tylenchina</taxon>
        <taxon>Tylenchomorpha</taxon>
        <taxon>Tylenchoidea</taxon>
        <taxon>Meloidogynidae</taxon>
        <taxon>Meloidogyninae</taxon>
        <taxon>Meloidogyne</taxon>
    </lineage>
</organism>
<feature type="region of interest" description="Disordered" evidence="1">
    <location>
        <begin position="15"/>
        <end position="50"/>
    </location>
</feature>
<reference evidence="2 3" key="1">
    <citation type="submission" date="2020-08" db="EMBL/GenBank/DDBJ databases">
        <authorList>
            <person name="Koutsovoulos G."/>
            <person name="Danchin GJ E."/>
        </authorList>
    </citation>
    <scope>NUCLEOTIDE SEQUENCE [LARGE SCALE GENOMIC DNA]</scope>
</reference>
<evidence type="ECO:0000313" key="3">
    <source>
        <dbReference type="Proteomes" id="UP000580250"/>
    </source>
</evidence>
<dbReference type="EMBL" id="CAJEWN010000190">
    <property type="protein sequence ID" value="CAD2171797.1"/>
    <property type="molecule type" value="Genomic_DNA"/>
</dbReference>
<feature type="compositionally biased region" description="Polar residues" evidence="1">
    <location>
        <begin position="333"/>
        <end position="360"/>
    </location>
</feature>
<proteinExistence type="predicted"/>
<sequence>MHKFFDWLRGEKISNDPEHHHRLSSKRWKSSEKLKNSKYNKNGGRNSGGDIGFVEHFDKVAIASTSSPANLSALGKNGTINHSNNDSIRHRNKNSERVSSHNINNNRLEYGEDDDVNSKITRNRIKPSFLSSSVKHRKPQSVKKKRGNEAATTEDIPDPYKDGSSGLDKKSKSANEMSQSKRPGFLQRIRQRLSSKSVINQEKRLNERERNEQNNDEEIKVLRPQLLNEENKMEERNRQQKQTLQYQRSEDIDALSQGRCSSFDYFSATASPTDQTLLNTERDDLTRKENEIPTTPLHGILENKIIKTKRGRRKKGETEEEEAAFDADDEISNRLTTSSTINDSIYQLQRPQSSLSTSGTGPHHQRESIYFTVVQQPTHLSPPSTSPQPERKSVTAKININKKNRYSGDFSPLVGSVNIIEQSNKEEEQQQKIKNRQQQLSIQRSKSQQILTKLTPTTSELLPDDSNNNAGQNDSPPVMQGSEPGSIKVSRRQLRFVILRYPSVLLKIVHQLLNLSNY</sequence>
<evidence type="ECO:0000313" key="2">
    <source>
        <dbReference type="EMBL" id="CAD2171797.1"/>
    </source>
</evidence>
<dbReference type="AlphaFoldDB" id="A0A6V7VA55"/>
<feature type="compositionally biased region" description="Acidic residues" evidence="1">
    <location>
        <begin position="318"/>
        <end position="330"/>
    </location>
</feature>
<protein>
    <submittedName>
        <fullName evidence="2">Uncharacterized protein</fullName>
    </submittedName>
</protein>
<dbReference type="Proteomes" id="UP000580250">
    <property type="component" value="Unassembled WGS sequence"/>
</dbReference>
<feature type="compositionally biased region" description="Basic residues" evidence="1">
    <location>
        <begin position="134"/>
        <end position="146"/>
    </location>
</feature>
<accession>A0A6V7VA55</accession>
<comment type="caution">
    <text evidence="2">The sequence shown here is derived from an EMBL/GenBank/DDBJ whole genome shotgun (WGS) entry which is preliminary data.</text>
</comment>
<feature type="region of interest" description="Disordered" evidence="1">
    <location>
        <begin position="456"/>
        <end position="486"/>
    </location>
</feature>
<feature type="compositionally biased region" description="Basic and acidic residues" evidence="1">
    <location>
        <begin position="87"/>
        <end position="99"/>
    </location>
</feature>
<feature type="region of interest" description="Disordered" evidence="1">
    <location>
        <begin position="69"/>
        <end position="250"/>
    </location>
</feature>